<keyword evidence="2" id="KW-0349">Heme</keyword>
<feature type="region of interest" description="Disordered" evidence="5">
    <location>
        <begin position="1"/>
        <end position="22"/>
    </location>
</feature>
<evidence type="ECO:0000256" key="3">
    <source>
        <dbReference type="ARBA" id="ARBA00022723"/>
    </source>
</evidence>
<name>A0A2V0NVH8_9CHLO</name>
<evidence type="ECO:0000256" key="2">
    <source>
        <dbReference type="ARBA" id="ARBA00022617"/>
    </source>
</evidence>
<keyword evidence="1" id="KW-0813">Transport</keyword>
<evidence type="ECO:0000256" key="5">
    <source>
        <dbReference type="SAM" id="MobiDB-lite"/>
    </source>
</evidence>
<protein>
    <recommendedName>
        <fullName evidence="8">Globin</fullName>
    </recommendedName>
</protein>
<organism evidence="6 7">
    <name type="scientific">Raphidocelis subcapitata</name>
    <dbReference type="NCBI Taxonomy" id="307507"/>
    <lineage>
        <taxon>Eukaryota</taxon>
        <taxon>Viridiplantae</taxon>
        <taxon>Chlorophyta</taxon>
        <taxon>core chlorophytes</taxon>
        <taxon>Chlorophyceae</taxon>
        <taxon>CS clade</taxon>
        <taxon>Sphaeropleales</taxon>
        <taxon>Selenastraceae</taxon>
        <taxon>Raphidocelis</taxon>
    </lineage>
</organism>
<dbReference type="EMBL" id="BDRX01000007">
    <property type="protein sequence ID" value="GBF88947.1"/>
    <property type="molecule type" value="Genomic_DNA"/>
</dbReference>
<evidence type="ECO:0008006" key="8">
    <source>
        <dbReference type="Google" id="ProtNLM"/>
    </source>
</evidence>
<reference evidence="6 7" key="1">
    <citation type="journal article" date="2018" name="Sci. Rep.">
        <title>Raphidocelis subcapitata (=Pseudokirchneriella subcapitata) provides an insight into genome evolution and environmental adaptations in the Sphaeropleales.</title>
        <authorList>
            <person name="Suzuki S."/>
            <person name="Yamaguchi H."/>
            <person name="Nakajima N."/>
            <person name="Kawachi M."/>
        </authorList>
    </citation>
    <scope>NUCLEOTIDE SEQUENCE [LARGE SCALE GENOMIC DNA]</scope>
    <source>
        <strain evidence="6 7">NIES-35</strain>
    </source>
</reference>
<evidence type="ECO:0000256" key="1">
    <source>
        <dbReference type="ARBA" id="ARBA00022448"/>
    </source>
</evidence>
<comment type="caution">
    <text evidence="6">The sequence shown here is derived from an EMBL/GenBank/DDBJ whole genome shotgun (WGS) entry which is preliminary data.</text>
</comment>
<gene>
    <name evidence="6" type="ORF">Rsub_01446</name>
</gene>
<dbReference type="InterPro" id="IPR009050">
    <property type="entry name" value="Globin-like_sf"/>
</dbReference>
<accession>A0A2V0NVH8</accession>
<dbReference type="InParanoid" id="A0A2V0NVH8"/>
<dbReference type="InterPro" id="IPR012292">
    <property type="entry name" value="Globin/Proto"/>
</dbReference>
<dbReference type="Pfam" id="PF01152">
    <property type="entry name" value="Bac_globin"/>
    <property type="match status" value="1"/>
</dbReference>
<evidence type="ECO:0000256" key="4">
    <source>
        <dbReference type="ARBA" id="ARBA00023004"/>
    </source>
</evidence>
<dbReference type="GO" id="GO:0020037">
    <property type="term" value="F:heme binding"/>
    <property type="evidence" value="ECO:0007669"/>
    <property type="project" value="InterPro"/>
</dbReference>
<dbReference type="GO" id="GO:0046872">
    <property type="term" value="F:metal ion binding"/>
    <property type="evidence" value="ECO:0007669"/>
    <property type="project" value="UniProtKB-KW"/>
</dbReference>
<dbReference type="InterPro" id="IPR001486">
    <property type="entry name" value="Hemoglobin_trunc"/>
</dbReference>
<keyword evidence="4" id="KW-0408">Iron</keyword>
<dbReference type="SUPFAM" id="SSF46458">
    <property type="entry name" value="Globin-like"/>
    <property type="match status" value="1"/>
</dbReference>
<dbReference type="CDD" id="cd00454">
    <property type="entry name" value="TrHb1_N"/>
    <property type="match status" value="1"/>
</dbReference>
<evidence type="ECO:0000313" key="7">
    <source>
        <dbReference type="Proteomes" id="UP000247498"/>
    </source>
</evidence>
<dbReference type="AlphaFoldDB" id="A0A2V0NVH8"/>
<sequence length="282" mass="29249">MGLCLSTGAEVDAQRPPGASADKCCSSPRVAVAACPGGAAAGESTQQPHACRTAPAAGVANCSTPETACPHAAAAAANGHAAPPQLPPLAPGRWGGAGGAARPALLPVGGCPASFSSESSVSCRVRFAAGTNPGDHPRNGEYTTSDSLSLKKIVDLFYDRILTDTMLSPFFKSVDVPKLKSHQVNFMALAFGGKELVFDERPDLNLRRIHYKLIKDGGLTEEHWRRFVTRFEDTLATLPEVPAESKAAALASVRATRHYFAPPTPEELAAGGAARAPRAAAA</sequence>
<dbReference type="Proteomes" id="UP000247498">
    <property type="component" value="Unassembled WGS sequence"/>
</dbReference>
<evidence type="ECO:0000313" key="6">
    <source>
        <dbReference type="EMBL" id="GBF88947.1"/>
    </source>
</evidence>
<dbReference type="OrthoDB" id="549135at2759"/>
<keyword evidence="3" id="KW-0479">Metal-binding</keyword>
<dbReference type="GO" id="GO:0019825">
    <property type="term" value="F:oxygen binding"/>
    <property type="evidence" value="ECO:0007669"/>
    <property type="project" value="InterPro"/>
</dbReference>
<proteinExistence type="predicted"/>
<keyword evidence="7" id="KW-1185">Reference proteome</keyword>
<dbReference type="Gene3D" id="1.10.490.10">
    <property type="entry name" value="Globins"/>
    <property type="match status" value="1"/>
</dbReference>